<name>A0A1H9G936_9PSEU</name>
<dbReference type="Proteomes" id="UP000199503">
    <property type="component" value="Unassembled WGS sequence"/>
</dbReference>
<keyword evidence="3" id="KW-1185">Reference proteome</keyword>
<evidence type="ECO:0000313" key="2">
    <source>
        <dbReference type="EMBL" id="SEQ46278.1"/>
    </source>
</evidence>
<evidence type="ECO:0000313" key="3">
    <source>
        <dbReference type="Proteomes" id="UP000199503"/>
    </source>
</evidence>
<proteinExistence type="predicted"/>
<dbReference type="EMBL" id="FOFV01000003">
    <property type="protein sequence ID" value="SEQ46278.1"/>
    <property type="molecule type" value="Genomic_DNA"/>
</dbReference>
<dbReference type="OrthoDB" id="3690828at2"/>
<feature type="region of interest" description="Disordered" evidence="1">
    <location>
        <begin position="1"/>
        <end position="22"/>
    </location>
</feature>
<reference evidence="3" key="1">
    <citation type="submission" date="2016-10" db="EMBL/GenBank/DDBJ databases">
        <authorList>
            <person name="Varghese N."/>
            <person name="Submissions S."/>
        </authorList>
    </citation>
    <scope>NUCLEOTIDE SEQUENCE [LARGE SCALE GENOMIC DNA]</scope>
    <source>
        <strain evidence="3">DSM 44437</strain>
    </source>
</reference>
<gene>
    <name evidence="2" type="ORF">SAMN04488000_10321</name>
</gene>
<organism evidence="2 3">
    <name type="scientific">Lentzea albida</name>
    <dbReference type="NCBI Taxonomy" id="65499"/>
    <lineage>
        <taxon>Bacteria</taxon>
        <taxon>Bacillati</taxon>
        <taxon>Actinomycetota</taxon>
        <taxon>Actinomycetes</taxon>
        <taxon>Pseudonocardiales</taxon>
        <taxon>Pseudonocardiaceae</taxon>
        <taxon>Lentzea</taxon>
    </lineage>
</organism>
<evidence type="ECO:0000256" key="1">
    <source>
        <dbReference type="SAM" id="MobiDB-lite"/>
    </source>
</evidence>
<protein>
    <submittedName>
        <fullName evidence="2">Uncharacterized protein</fullName>
    </submittedName>
</protein>
<dbReference type="RefSeq" id="WP_143091502.1">
    <property type="nucleotide sequence ID" value="NZ_FOFV01000003.1"/>
</dbReference>
<dbReference type="AlphaFoldDB" id="A0A1H9G936"/>
<sequence>MDPQPYDEANVVPLPRKAPDGDIEIPPHAIPDQFVWRHDGTGKRTKNWTFSGHVRYASGAEGDRLRGELNAVIHDLLDWAMTQERAEQPDEREAA</sequence>
<accession>A0A1H9G936</accession>